<sequence length="234" mass="26893">MLTFTFVLWDFGQFLYTYGFIFIIILIIWQIRRSYCGLKLEPTRSCCRVGKHSRRFCQEEAEKPRKLLSVMKSHSWLPQKESMRQLLCADPYCQICNGVAMPAHSHKKPIVPETGLRNKIKSFLHCITPEKKGKGHVESMFSKAGKVSKTRKENVEKSLIPAKSPMGRTKTEKPSGHPKDRSASPEKPMGLAFLDAKPSALKHRPAPENSQSNEEVFRGSPTWAFLEERYFHFH</sequence>
<comment type="subcellular location">
    <subcellularLocation>
        <location evidence="1">Membrane</location>
        <topology evidence="1">Single-pass membrane protein</topology>
    </subcellularLocation>
</comment>
<reference evidence="9" key="2">
    <citation type="submission" date="2025-09" db="UniProtKB">
        <authorList>
            <consortium name="Ensembl"/>
        </authorList>
    </citation>
    <scope>IDENTIFICATION</scope>
</reference>
<evidence type="ECO:0000313" key="10">
    <source>
        <dbReference type="Proteomes" id="UP000694407"/>
    </source>
</evidence>
<evidence type="ECO:0000256" key="6">
    <source>
        <dbReference type="SAM" id="MobiDB-lite"/>
    </source>
</evidence>
<evidence type="ECO:0000256" key="7">
    <source>
        <dbReference type="SAM" id="Phobius"/>
    </source>
</evidence>
<keyword evidence="4 7" id="KW-0472">Membrane</keyword>
<evidence type="ECO:0000256" key="1">
    <source>
        <dbReference type="ARBA" id="ARBA00004167"/>
    </source>
</evidence>
<name>A0A8C5Z5H2_MARMA</name>
<dbReference type="PANTHER" id="PTHR21859:SF15">
    <property type="entry name" value="PROTEIN SPATA31F1-RELATED"/>
    <property type="match status" value="1"/>
</dbReference>
<reference evidence="9" key="1">
    <citation type="submission" date="2025-08" db="UniProtKB">
        <authorList>
            <consortium name="Ensembl"/>
        </authorList>
    </citation>
    <scope>IDENTIFICATION</scope>
</reference>
<dbReference type="AlphaFoldDB" id="A0A8C5Z5H2"/>
<evidence type="ECO:0000256" key="2">
    <source>
        <dbReference type="ARBA" id="ARBA00022692"/>
    </source>
</evidence>
<feature type="compositionally biased region" description="Basic and acidic residues" evidence="6">
    <location>
        <begin position="169"/>
        <end position="184"/>
    </location>
</feature>
<dbReference type="InterPro" id="IPR027970">
    <property type="entry name" value="SPATA31-like"/>
</dbReference>
<keyword evidence="3 7" id="KW-1133">Transmembrane helix</keyword>
<feature type="domain" description="SPATA31-like" evidence="8">
    <location>
        <begin position="52"/>
        <end position="104"/>
    </location>
</feature>
<keyword evidence="2 7" id="KW-0812">Transmembrane</keyword>
<protein>
    <recommendedName>
        <fullName evidence="8">SPATA31-like domain-containing protein</fullName>
    </recommendedName>
</protein>
<dbReference type="PANTHER" id="PTHR21859">
    <property type="entry name" value="ACROSOME-SPECIFIC PROTEIN"/>
    <property type="match status" value="1"/>
</dbReference>
<evidence type="ECO:0000256" key="4">
    <source>
        <dbReference type="ARBA" id="ARBA00023136"/>
    </source>
</evidence>
<accession>A0A8C5Z5H2</accession>
<dbReference type="GeneTree" id="ENSGT00950000183043"/>
<feature type="transmembrane region" description="Helical" evidence="7">
    <location>
        <begin position="6"/>
        <end position="29"/>
    </location>
</feature>
<evidence type="ECO:0000256" key="3">
    <source>
        <dbReference type="ARBA" id="ARBA00022989"/>
    </source>
</evidence>
<proteinExistence type="inferred from homology"/>
<evidence type="ECO:0000256" key="5">
    <source>
        <dbReference type="ARBA" id="ARBA00035009"/>
    </source>
</evidence>
<feature type="region of interest" description="Disordered" evidence="6">
    <location>
        <begin position="144"/>
        <end position="218"/>
    </location>
</feature>
<evidence type="ECO:0000313" key="9">
    <source>
        <dbReference type="Ensembl" id="ENSMMMP00000008751.1"/>
    </source>
</evidence>
<dbReference type="Proteomes" id="UP000694407">
    <property type="component" value="Unplaced"/>
</dbReference>
<dbReference type="Ensembl" id="ENSMMMT00000009984.1">
    <property type="protein sequence ID" value="ENSMMMP00000008751.1"/>
    <property type="gene ID" value="ENSMMMG00000007826.1"/>
</dbReference>
<organism evidence="9 10">
    <name type="scientific">Marmota marmota marmota</name>
    <name type="common">Alpine marmot</name>
    <dbReference type="NCBI Taxonomy" id="9994"/>
    <lineage>
        <taxon>Eukaryota</taxon>
        <taxon>Metazoa</taxon>
        <taxon>Chordata</taxon>
        <taxon>Craniata</taxon>
        <taxon>Vertebrata</taxon>
        <taxon>Euteleostomi</taxon>
        <taxon>Mammalia</taxon>
        <taxon>Eutheria</taxon>
        <taxon>Euarchontoglires</taxon>
        <taxon>Glires</taxon>
        <taxon>Rodentia</taxon>
        <taxon>Sciuromorpha</taxon>
        <taxon>Sciuridae</taxon>
        <taxon>Xerinae</taxon>
        <taxon>Marmotini</taxon>
        <taxon>Marmota</taxon>
    </lineage>
</organism>
<keyword evidence="10" id="KW-1185">Reference proteome</keyword>
<comment type="similarity">
    <text evidence="5">Belongs to the SPATA31 family.</text>
</comment>
<dbReference type="Pfam" id="PF15371">
    <property type="entry name" value="DUF4599"/>
    <property type="match status" value="1"/>
</dbReference>
<evidence type="ECO:0000259" key="8">
    <source>
        <dbReference type="Pfam" id="PF15371"/>
    </source>
</evidence>
<dbReference type="GO" id="GO:0016020">
    <property type="term" value="C:membrane"/>
    <property type="evidence" value="ECO:0007669"/>
    <property type="project" value="UniProtKB-SubCell"/>
</dbReference>